<name>A0A420PC55_FUSOX</name>
<gene>
    <name evidence="1" type="ORF">BFJ68_g16533</name>
</gene>
<dbReference type="Pfam" id="PF11927">
    <property type="entry name" value="HODM_asu-like"/>
    <property type="match status" value="1"/>
</dbReference>
<protein>
    <submittedName>
        <fullName evidence="1">Uncharacterized protein</fullName>
    </submittedName>
</protein>
<accession>A0A420PC55</accession>
<evidence type="ECO:0000313" key="2">
    <source>
        <dbReference type="Proteomes" id="UP000285860"/>
    </source>
</evidence>
<reference evidence="1 2" key="1">
    <citation type="journal article" date="2018" name="Sci. Rep.">
        <title>Characterisation of pathogen-specific regions and novel effector candidates in Fusarium oxysporum f. sp. cepae.</title>
        <authorList>
            <person name="Armitage A.D."/>
            <person name="Taylor A."/>
            <person name="Sobczyk M.K."/>
            <person name="Baxter L."/>
            <person name="Greenfield B.P."/>
            <person name="Bates H.J."/>
            <person name="Wilson F."/>
            <person name="Jackson A.C."/>
            <person name="Ott S."/>
            <person name="Harrison R.J."/>
            <person name="Clarkson J.P."/>
        </authorList>
    </citation>
    <scope>NUCLEOTIDE SEQUENCE [LARGE SCALE GENOMIC DNA]</scope>
    <source>
        <strain evidence="1 2">Fo_A28</strain>
    </source>
</reference>
<comment type="caution">
    <text evidence="1">The sequence shown here is derived from an EMBL/GenBank/DDBJ whole genome shotgun (WGS) entry which is preliminary data.</text>
</comment>
<dbReference type="EMBL" id="MRCY01000292">
    <property type="protein sequence ID" value="RKK90103.1"/>
    <property type="molecule type" value="Genomic_DNA"/>
</dbReference>
<organism evidence="1 2">
    <name type="scientific">Fusarium oxysporum</name>
    <name type="common">Fusarium vascular wilt</name>
    <dbReference type="NCBI Taxonomy" id="5507"/>
    <lineage>
        <taxon>Eukaryota</taxon>
        <taxon>Fungi</taxon>
        <taxon>Dikarya</taxon>
        <taxon>Ascomycota</taxon>
        <taxon>Pezizomycotina</taxon>
        <taxon>Sordariomycetes</taxon>
        <taxon>Hypocreomycetidae</taxon>
        <taxon>Hypocreales</taxon>
        <taxon>Nectriaceae</taxon>
        <taxon>Fusarium</taxon>
        <taxon>Fusarium oxysporum species complex</taxon>
    </lineage>
</organism>
<sequence length="259" mass="29088">MFFPVLGGSFVSGIERATSSELIVIDKHYLDRLRHRSKVLAAHPELAHGVLPDVRVLDAVQELYSYLTAAYLPTRYPSMFSASRGSFHNLVTGAVLPLDPPKDPLECLRRLGQAIEDDLFLLQRDDEGHRCVAFLSTMPSGFNPSHKIGKLLKDIHGPVPSYDKIALSMERAFAKLQAGRSIKRINVSWQPERQVFQFKTQALRVRPANRYITKWSIVSTPELFNVASNHVHEGEDVIADEEVNPEQVGSMILYVSRLG</sequence>
<dbReference type="InterPro" id="IPR021848">
    <property type="entry name" value="HODM_asu-like"/>
</dbReference>
<evidence type="ECO:0000313" key="1">
    <source>
        <dbReference type="EMBL" id="RKK90103.1"/>
    </source>
</evidence>
<proteinExistence type="predicted"/>
<dbReference type="AlphaFoldDB" id="A0A420PC55"/>
<dbReference type="Proteomes" id="UP000285860">
    <property type="component" value="Unassembled WGS sequence"/>
</dbReference>